<keyword evidence="1" id="KW-1133">Transmembrane helix</keyword>
<sequence length="501" mass="59262">MKILKFIKEMDVFGALLFQKVDQTSQIHKSVLGGLISILLFSSSLAYTIFEFYQWNTYQLSPKISTSNYASDFELLDLKYDIVKFHFWKDQRSIIDPFENKILIPMISYTQNYTIVETHVLNLSNETSYQGNYYIIPEMRIGFTNIKGQIRTTSEMFIFFVKCQQELLKENEQCASQEMVDQFFSQPLNTISIQLHYKQIDSKDASISQSIQELLIQVERESCYTLNTYLQTNRYQVKNSFLFGQAQQYEFVNSVEIQPQTNSLSYCQQAFGYETYAIFFIEMNGNQIKTIIEYPNLGDVLANIGSIIQVLFMTRFIIIQINSYLQHQQVIHQLISFYYPQFQNIKIFKNWRGRICKVYLKNQELDIQEFLLFYNNITKQMEQKLTLMNILYEISRLYLLIRSNKSRDEINRCHQIGIPLKLRNQSINNELDYSPGFVFRNQGYITTSPTSQKAQIESLSLNSFDVNILSLNKSRQYIKDNLTEQLSFEEHRFYDLNKILW</sequence>
<dbReference type="PANTHER" id="PTHR12621">
    <property type="entry name" value="CYSTEINE AND HISTIDINE-RICH DOMAIN CHORD -CONTAINING PROTEIN"/>
    <property type="match status" value="1"/>
</dbReference>
<reference evidence="2" key="1">
    <citation type="submission" date="2021-01" db="EMBL/GenBank/DDBJ databases">
        <authorList>
            <consortium name="Genoscope - CEA"/>
            <person name="William W."/>
        </authorList>
    </citation>
    <scope>NUCLEOTIDE SEQUENCE</scope>
</reference>
<proteinExistence type="predicted"/>
<keyword evidence="1" id="KW-0812">Transmembrane</keyword>
<keyword evidence="3" id="KW-1185">Reference proteome</keyword>
<feature type="transmembrane region" description="Helical" evidence="1">
    <location>
        <begin position="30"/>
        <end position="50"/>
    </location>
</feature>
<gene>
    <name evidence="2" type="ORF">PPENT_87.1.T0480050</name>
</gene>
<evidence type="ECO:0000313" key="2">
    <source>
        <dbReference type="EMBL" id="CAD8167863.1"/>
    </source>
</evidence>
<protein>
    <recommendedName>
        <fullName evidence="4">Transmembrane protein</fullName>
    </recommendedName>
</protein>
<dbReference type="GO" id="GO:0008270">
    <property type="term" value="F:zinc ion binding"/>
    <property type="evidence" value="ECO:0007669"/>
    <property type="project" value="TreeGrafter"/>
</dbReference>
<keyword evidence="1" id="KW-0472">Membrane</keyword>
<dbReference type="EMBL" id="CAJJDO010000048">
    <property type="protein sequence ID" value="CAD8167863.1"/>
    <property type="molecule type" value="Genomic_DNA"/>
</dbReference>
<comment type="caution">
    <text evidence="2">The sequence shown here is derived from an EMBL/GenBank/DDBJ whole genome shotgun (WGS) entry which is preliminary data.</text>
</comment>
<evidence type="ECO:0000313" key="3">
    <source>
        <dbReference type="Proteomes" id="UP000689195"/>
    </source>
</evidence>
<dbReference type="AlphaFoldDB" id="A0A8S1UUI3"/>
<evidence type="ECO:0008006" key="4">
    <source>
        <dbReference type="Google" id="ProtNLM"/>
    </source>
</evidence>
<evidence type="ECO:0000256" key="1">
    <source>
        <dbReference type="SAM" id="Phobius"/>
    </source>
</evidence>
<organism evidence="2 3">
    <name type="scientific">Paramecium pentaurelia</name>
    <dbReference type="NCBI Taxonomy" id="43138"/>
    <lineage>
        <taxon>Eukaryota</taxon>
        <taxon>Sar</taxon>
        <taxon>Alveolata</taxon>
        <taxon>Ciliophora</taxon>
        <taxon>Intramacronucleata</taxon>
        <taxon>Oligohymenophorea</taxon>
        <taxon>Peniculida</taxon>
        <taxon>Parameciidae</taxon>
        <taxon>Paramecium</taxon>
    </lineage>
</organism>
<dbReference type="Proteomes" id="UP000689195">
    <property type="component" value="Unassembled WGS sequence"/>
</dbReference>
<dbReference type="PANTHER" id="PTHR12621:SF7">
    <property type="entry name" value="CYSTEINE AND HISTIDINE-RICH DOMAIN-CONTAINING PROTEIN 1"/>
    <property type="match status" value="1"/>
</dbReference>
<accession>A0A8S1UUI3</accession>
<name>A0A8S1UUI3_9CILI</name>